<keyword evidence="3" id="KW-0963">Cytoplasm</keyword>
<dbReference type="InParanoid" id="A0A3B1IRD8"/>
<dbReference type="Gene3D" id="3.90.1200.10">
    <property type="match status" value="1"/>
</dbReference>
<dbReference type="GO" id="GO:0005737">
    <property type="term" value="C:cytoplasm"/>
    <property type="evidence" value="ECO:0007669"/>
    <property type="project" value="UniProtKB-SubCell"/>
</dbReference>
<dbReference type="FunCoup" id="A0A3B1IRD8">
    <property type="interactions" value="540"/>
</dbReference>
<protein>
    <recommendedName>
        <fullName evidence="9">Hydroxylysine kinase</fullName>
        <ecNumber evidence="8">2.7.1.81</ecNumber>
    </recommendedName>
</protein>
<dbReference type="FunFam" id="3.30.200.20:FF:000549">
    <property type="entry name" value="hydroxylysine kinase"/>
    <property type="match status" value="1"/>
</dbReference>
<comment type="function">
    <text evidence="7">Catalyzes the GTP-dependent phosphorylation of 5-hydroxy-L-lysine.</text>
</comment>
<reference evidence="12" key="1">
    <citation type="submission" date="2013-03" db="EMBL/GenBank/DDBJ databases">
        <authorList>
            <person name="Jeffery W."/>
            <person name="Warren W."/>
            <person name="Wilson R.K."/>
        </authorList>
    </citation>
    <scope>NUCLEOTIDE SEQUENCE</scope>
    <source>
        <strain evidence="12">female</strain>
    </source>
</reference>
<dbReference type="Ensembl" id="ENSAMXT00000036104.1">
    <property type="protein sequence ID" value="ENSAMXP00000032060.1"/>
    <property type="gene ID" value="ENSAMXG00000042758.1"/>
</dbReference>
<evidence type="ECO:0000256" key="1">
    <source>
        <dbReference type="ARBA" id="ARBA00004496"/>
    </source>
</evidence>
<dbReference type="GeneID" id="103024473"/>
<evidence type="ECO:0000313" key="12">
    <source>
        <dbReference type="Proteomes" id="UP000018467"/>
    </source>
</evidence>
<dbReference type="AlphaFoldDB" id="A0A3B1IRD8"/>
<dbReference type="InterPro" id="IPR050249">
    <property type="entry name" value="Pseudomonas-type_ThrB"/>
</dbReference>
<evidence type="ECO:0000256" key="9">
    <source>
        <dbReference type="ARBA" id="ARBA00040505"/>
    </source>
</evidence>
<dbReference type="FunFam" id="3.90.1200.10:FF:000007">
    <property type="entry name" value="hydroxylysine kinase isoform X1"/>
    <property type="match status" value="1"/>
</dbReference>
<dbReference type="Bgee" id="ENSAMXG00000042758">
    <property type="expression patterns" value="Expressed in intestine and 13 other cell types or tissues"/>
</dbReference>
<dbReference type="GO" id="GO:0047992">
    <property type="term" value="F:hydroxylysine kinase activity"/>
    <property type="evidence" value="ECO:0007669"/>
    <property type="project" value="UniProtKB-EC"/>
</dbReference>
<dbReference type="InterPro" id="IPR002575">
    <property type="entry name" value="Aminoglycoside_PTrfase"/>
</dbReference>
<dbReference type="Pfam" id="PF01636">
    <property type="entry name" value="APH"/>
    <property type="match status" value="1"/>
</dbReference>
<evidence type="ECO:0000256" key="8">
    <source>
        <dbReference type="ARBA" id="ARBA00038873"/>
    </source>
</evidence>
<dbReference type="Gene3D" id="3.30.200.20">
    <property type="entry name" value="Phosphorylase Kinase, domain 1"/>
    <property type="match status" value="1"/>
</dbReference>
<evidence type="ECO:0000259" key="10">
    <source>
        <dbReference type="Pfam" id="PF01636"/>
    </source>
</evidence>
<evidence type="ECO:0000256" key="5">
    <source>
        <dbReference type="ARBA" id="ARBA00022777"/>
    </source>
</evidence>
<evidence type="ECO:0000256" key="2">
    <source>
        <dbReference type="ARBA" id="ARBA00006219"/>
    </source>
</evidence>
<evidence type="ECO:0000256" key="3">
    <source>
        <dbReference type="ARBA" id="ARBA00022490"/>
    </source>
</evidence>
<organism evidence="11 12">
    <name type="scientific">Astyanax mexicanus</name>
    <name type="common">Blind cave fish</name>
    <name type="synonym">Astyanax fasciatus mexicanus</name>
    <dbReference type="NCBI Taxonomy" id="7994"/>
    <lineage>
        <taxon>Eukaryota</taxon>
        <taxon>Metazoa</taxon>
        <taxon>Chordata</taxon>
        <taxon>Craniata</taxon>
        <taxon>Vertebrata</taxon>
        <taxon>Euteleostomi</taxon>
        <taxon>Actinopterygii</taxon>
        <taxon>Neopterygii</taxon>
        <taxon>Teleostei</taxon>
        <taxon>Ostariophysi</taxon>
        <taxon>Characiformes</taxon>
        <taxon>Characoidei</taxon>
        <taxon>Acestrorhamphidae</taxon>
        <taxon>Acestrorhamphinae</taxon>
        <taxon>Astyanax</taxon>
    </lineage>
</organism>
<keyword evidence="4" id="KW-0808">Transferase</keyword>
<accession>A0A3B1IRD8</accession>
<reference evidence="12" key="2">
    <citation type="journal article" date="2014" name="Nat. Commun.">
        <title>The cavefish genome reveals candidate genes for eye loss.</title>
        <authorList>
            <person name="McGaugh S.E."/>
            <person name="Gross J.B."/>
            <person name="Aken B."/>
            <person name="Blin M."/>
            <person name="Borowsky R."/>
            <person name="Chalopin D."/>
            <person name="Hinaux H."/>
            <person name="Jeffery W.R."/>
            <person name="Keene A."/>
            <person name="Ma L."/>
            <person name="Minx P."/>
            <person name="Murphy D."/>
            <person name="O'Quin K.E."/>
            <person name="Retaux S."/>
            <person name="Rohner N."/>
            <person name="Searle S.M."/>
            <person name="Stahl B.A."/>
            <person name="Tabin C."/>
            <person name="Volff J.N."/>
            <person name="Yoshizawa M."/>
            <person name="Warren W.C."/>
        </authorList>
    </citation>
    <scope>NUCLEOTIDE SEQUENCE [LARGE SCALE GENOMIC DNA]</scope>
    <source>
        <strain evidence="12">female</strain>
    </source>
</reference>
<keyword evidence="12" id="KW-1185">Reference proteome</keyword>
<dbReference type="PANTHER" id="PTHR21064:SF1">
    <property type="entry name" value="HYDROXYLYSINE KINASE"/>
    <property type="match status" value="1"/>
</dbReference>
<comment type="catalytic activity">
    <reaction evidence="6">
        <text>(5R)-5-hydroxy-L-lysine + GTP = (5R)-5-phosphooxy-L-lysine + GDP + H(+)</text>
        <dbReference type="Rhea" id="RHEA:19049"/>
        <dbReference type="ChEBI" id="CHEBI:15378"/>
        <dbReference type="ChEBI" id="CHEBI:37565"/>
        <dbReference type="ChEBI" id="CHEBI:57882"/>
        <dbReference type="ChEBI" id="CHEBI:58189"/>
        <dbReference type="ChEBI" id="CHEBI:58357"/>
        <dbReference type="EC" id="2.7.1.81"/>
    </reaction>
</comment>
<reference evidence="11" key="4">
    <citation type="submission" date="2025-09" db="UniProtKB">
        <authorList>
            <consortium name="Ensembl"/>
        </authorList>
    </citation>
    <scope>IDENTIFICATION</scope>
</reference>
<dbReference type="GeneTree" id="ENSGT00390000011314"/>
<dbReference type="RefSeq" id="XP_049321877.1">
    <property type="nucleotide sequence ID" value="XM_049465920.1"/>
</dbReference>
<dbReference type="STRING" id="7994.ENSAMXP00000032060"/>
<dbReference type="Proteomes" id="UP000018467">
    <property type="component" value="Unassembled WGS sequence"/>
</dbReference>
<comment type="subcellular location">
    <subcellularLocation>
        <location evidence="1">Cytoplasm</location>
    </subcellularLocation>
</comment>
<comment type="similarity">
    <text evidence="2">Belongs to the aminoglycoside phosphotransferase family.</text>
</comment>
<evidence type="ECO:0000256" key="7">
    <source>
        <dbReference type="ARBA" id="ARBA00037368"/>
    </source>
</evidence>
<evidence type="ECO:0000256" key="6">
    <source>
        <dbReference type="ARBA" id="ARBA00036820"/>
    </source>
</evidence>
<dbReference type="CTD" id="559560"/>
<evidence type="ECO:0000313" key="11">
    <source>
        <dbReference type="Ensembl" id="ENSAMXP00000032060.1"/>
    </source>
</evidence>
<reference evidence="11" key="3">
    <citation type="submission" date="2025-08" db="UniProtKB">
        <authorList>
            <consortium name="Ensembl"/>
        </authorList>
    </citation>
    <scope>IDENTIFICATION</scope>
</reference>
<dbReference type="PANTHER" id="PTHR21064">
    <property type="entry name" value="AMINOGLYCOSIDE PHOSPHOTRANSFERASE DOMAIN-CONTAINING PROTEIN-RELATED"/>
    <property type="match status" value="1"/>
</dbReference>
<dbReference type="InterPro" id="IPR011009">
    <property type="entry name" value="Kinase-like_dom_sf"/>
</dbReference>
<sequence length="376" mass="42391">MKYLHSQLTAFLVMSVRDSKPYLSLSQATELTGRLFGLTVTSIRPLPSYDDQNFHVESAESGQYVLKVMNSAASQNLHLLEVQTHIMNFLWEKGLPAQTAMPTVTGQLMSLEEIDCGFGLQKYMVRLLTFLPGTPMAKVTYTSQFLFEVGKMAATVDKLLLQMEHPHLSALQRENFIWNLASVPLLEQFLPLFDGEPIQEVVKRVFEQYRINIAPKIHCFRKCINHGDFNDHNVLVESDASSGYRISGILDFGDMSNGYFVFELAITIMYLMIESSSPLEVGGPVIAGFESVIPLNSEEREAVYLLVLSRFCQSLALGRHAVQQQPENEEYLMITARPGLRLLQLLWNTGKDKVEKIWLSGAAEFLKKSNNAVTQN</sequence>
<feature type="domain" description="Aminoglycoside phosphotransferase" evidence="10">
    <location>
        <begin position="43"/>
        <end position="276"/>
    </location>
</feature>
<keyword evidence="5" id="KW-0418">Kinase</keyword>
<dbReference type="EC" id="2.7.1.81" evidence="8"/>
<name>A0A3B1IRD8_ASTMX</name>
<evidence type="ECO:0000256" key="4">
    <source>
        <dbReference type="ARBA" id="ARBA00022679"/>
    </source>
</evidence>
<dbReference type="SUPFAM" id="SSF56112">
    <property type="entry name" value="Protein kinase-like (PK-like)"/>
    <property type="match status" value="1"/>
</dbReference>
<proteinExistence type="inferred from homology"/>